<evidence type="ECO:0008006" key="4">
    <source>
        <dbReference type="Google" id="ProtNLM"/>
    </source>
</evidence>
<protein>
    <recommendedName>
        <fullName evidence="4">Reverse transcriptase zinc-binding domain-containing protein</fullName>
    </recommendedName>
</protein>
<accession>A0A835G0U3</accession>
<reference evidence="2" key="1">
    <citation type="submission" date="2020-07" db="EMBL/GenBank/DDBJ databases">
        <title>Genome sequence and genetic diversity analysis of an under-domesticated orphan crop, white fonio (Digitaria exilis).</title>
        <authorList>
            <person name="Bennetzen J.L."/>
            <person name="Chen S."/>
            <person name="Ma X."/>
            <person name="Wang X."/>
            <person name="Yssel A.E.J."/>
            <person name="Chaluvadi S.R."/>
            <person name="Johnson M."/>
            <person name="Gangashetty P."/>
            <person name="Hamidou F."/>
            <person name="Sanogo M.D."/>
            <person name="Zwaenepoel A."/>
            <person name="Wallace J."/>
            <person name="Van De Peer Y."/>
            <person name="Van Deynze A."/>
        </authorList>
    </citation>
    <scope>NUCLEOTIDE SEQUENCE</scope>
    <source>
        <tissue evidence="2">Leaves</tissue>
    </source>
</reference>
<dbReference type="EMBL" id="JACEFO010000036">
    <property type="protein sequence ID" value="KAF8783744.1"/>
    <property type="molecule type" value="Genomic_DNA"/>
</dbReference>
<sequence length="109" mass="12947">MRADDQCPFCSEREDCLHLFISCPRARNFWAYLNLDVTSISNMEQLWHENPLQEPNQNIRTAILTCVLWNIWKSRNAKIFRSQDESNSQISARCRDDLLLWSHRSKTAF</sequence>
<dbReference type="Proteomes" id="UP000636709">
    <property type="component" value="Unassembled WGS sequence"/>
</dbReference>
<proteinExistence type="predicted"/>
<dbReference type="EMBL" id="JACEFO010001965">
    <property type="protein sequence ID" value="KAF8691164.1"/>
    <property type="molecule type" value="Genomic_DNA"/>
</dbReference>
<gene>
    <name evidence="2" type="ORF">HU200_000177</name>
    <name evidence="1" type="ORF">HU200_040278</name>
</gene>
<dbReference type="AlphaFoldDB" id="A0A835G0U3"/>
<evidence type="ECO:0000313" key="1">
    <source>
        <dbReference type="EMBL" id="KAF8691164.1"/>
    </source>
</evidence>
<comment type="caution">
    <text evidence="2">The sequence shown here is derived from an EMBL/GenBank/DDBJ whole genome shotgun (WGS) entry which is preliminary data.</text>
</comment>
<name>A0A835G0U3_9POAL</name>
<organism evidence="2 3">
    <name type="scientific">Digitaria exilis</name>
    <dbReference type="NCBI Taxonomy" id="1010633"/>
    <lineage>
        <taxon>Eukaryota</taxon>
        <taxon>Viridiplantae</taxon>
        <taxon>Streptophyta</taxon>
        <taxon>Embryophyta</taxon>
        <taxon>Tracheophyta</taxon>
        <taxon>Spermatophyta</taxon>
        <taxon>Magnoliopsida</taxon>
        <taxon>Liliopsida</taxon>
        <taxon>Poales</taxon>
        <taxon>Poaceae</taxon>
        <taxon>PACMAD clade</taxon>
        <taxon>Panicoideae</taxon>
        <taxon>Panicodae</taxon>
        <taxon>Paniceae</taxon>
        <taxon>Anthephorinae</taxon>
        <taxon>Digitaria</taxon>
    </lineage>
</organism>
<keyword evidence="3" id="KW-1185">Reference proteome</keyword>
<dbReference type="OrthoDB" id="667521at2759"/>
<evidence type="ECO:0000313" key="3">
    <source>
        <dbReference type="Proteomes" id="UP000636709"/>
    </source>
</evidence>
<evidence type="ECO:0000313" key="2">
    <source>
        <dbReference type="EMBL" id="KAF8783744.1"/>
    </source>
</evidence>